<evidence type="ECO:0000313" key="5">
    <source>
        <dbReference type="Proteomes" id="UP000324800"/>
    </source>
</evidence>
<dbReference type="InterPro" id="IPR042063">
    <property type="entry name" value="Ubi_acti_E1_SCCH"/>
</dbReference>
<evidence type="ECO:0000256" key="1">
    <source>
        <dbReference type="ARBA" id="ARBA00004906"/>
    </source>
</evidence>
<evidence type="ECO:0000313" key="4">
    <source>
        <dbReference type="EMBL" id="KAA6389597.1"/>
    </source>
</evidence>
<protein>
    <submittedName>
        <fullName evidence="4">Putative ubiquitin activating enzyme</fullName>
    </submittedName>
</protein>
<comment type="pathway">
    <text evidence="1">Protein modification; protein ubiquitination.</text>
</comment>
<accession>A0A5J4W3Z2</accession>
<evidence type="ECO:0000256" key="2">
    <source>
        <dbReference type="ARBA" id="ARBA00005673"/>
    </source>
</evidence>
<sequence>MKYNEIVSKIPSIDDLIKSGTKVNGEEFEKDNDTNHHIDFITAGSNLRAINYGIPPADRNRIKQISGRIIPALATTAVISALQSMNIFKITSTSHNFKHIESCQNWFINLAVNIYSISNPQSAQPIQKGSSYIISTILDRIHLQFIDVPTLGELINRLKVEKQWKIDLLNYKAGQLYGYFQSEEKIKIQKSKLITFLAEELDGKQLANGTDVICVEAQTDTGYPDIDDDGWLNYHPVVLSANQHIFTAQCKFVAELSN</sequence>
<proteinExistence type="inferred from homology"/>
<name>A0A5J4W3Z2_9EUKA</name>
<dbReference type="EMBL" id="SNRW01003526">
    <property type="protein sequence ID" value="KAA6389597.1"/>
    <property type="molecule type" value="Genomic_DNA"/>
</dbReference>
<organism evidence="4 5">
    <name type="scientific">Streblomastix strix</name>
    <dbReference type="NCBI Taxonomy" id="222440"/>
    <lineage>
        <taxon>Eukaryota</taxon>
        <taxon>Metamonada</taxon>
        <taxon>Preaxostyla</taxon>
        <taxon>Oxymonadida</taxon>
        <taxon>Streblomastigidae</taxon>
        <taxon>Streblomastix</taxon>
    </lineage>
</organism>
<dbReference type="InterPro" id="IPR035985">
    <property type="entry name" value="Ubiquitin-activating_enz"/>
</dbReference>
<feature type="domain" description="Ubiquitin-activating enzyme SCCH" evidence="3">
    <location>
        <begin position="3"/>
        <end position="63"/>
    </location>
</feature>
<dbReference type="SUPFAM" id="SSF69572">
    <property type="entry name" value="Activating enzymes of the ubiquitin-like proteins"/>
    <property type="match status" value="1"/>
</dbReference>
<evidence type="ECO:0000259" key="3">
    <source>
        <dbReference type="Pfam" id="PF10585"/>
    </source>
</evidence>
<gene>
    <name evidence="4" type="ORF">EZS28_014877</name>
</gene>
<comment type="similarity">
    <text evidence="2">Belongs to the ubiquitin-activating E1 family.</text>
</comment>
<reference evidence="4 5" key="1">
    <citation type="submission" date="2019-03" db="EMBL/GenBank/DDBJ databases">
        <title>Single cell metagenomics reveals metabolic interactions within the superorganism composed of flagellate Streblomastix strix and complex community of Bacteroidetes bacteria on its surface.</title>
        <authorList>
            <person name="Treitli S.C."/>
            <person name="Kolisko M."/>
            <person name="Husnik F."/>
            <person name="Keeling P."/>
            <person name="Hampl V."/>
        </authorList>
    </citation>
    <scope>NUCLEOTIDE SEQUENCE [LARGE SCALE GENOMIC DNA]</scope>
    <source>
        <strain evidence="4">ST1C</strain>
    </source>
</reference>
<dbReference type="Pfam" id="PF10585">
    <property type="entry name" value="UBA_E1_SCCH"/>
    <property type="match status" value="1"/>
</dbReference>
<dbReference type="Gene3D" id="1.10.10.2660">
    <property type="entry name" value="Ubiquitin-activating enzyme E1, SCCH domain"/>
    <property type="match status" value="1"/>
</dbReference>
<dbReference type="GO" id="GO:0008641">
    <property type="term" value="F:ubiquitin-like modifier activating enzyme activity"/>
    <property type="evidence" value="ECO:0007669"/>
    <property type="project" value="InterPro"/>
</dbReference>
<dbReference type="OrthoDB" id="10252231at2759"/>
<dbReference type="AlphaFoldDB" id="A0A5J4W3Z2"/>
<comment type="caution">
    <text evidence="4">The sequence shown here is derived from an EMBL/GenBank/DDBJ whole genome shotgun (WGS) entry which is preliminary data.</text>
</comment>
<dbReference type="Proteomes" id="UP000324800">
    <property type="component" value="Unassembled WGS sequence"/>
</dbReference>
<dbReference type="InterPro" id="IPR019572">
    <property type="entry name" value="UBA_E1_SCCH"/>
</dbReference>